<dbReference type="GO" id="GO:0008270">
    <property type="term" value="F:zinc ion binding"/>
    <property type="evidence" value="ECO:0007669"/>
    <property type="project" value="UniProtKB-UniRule"/>
</dbReference>
<feature type="binding site" evidence="5 10">
    <location>
        <position position="421"/>
    </location>
    <ligand>
        <name>Zn(2+)</name>
        <dbReference type="ChEBI" id="CHEBI:29105"/>
    </ligand>
</feature>
<evidence type="ECO:0000256" key="6">
    <source>
        <dbReference type="PIRNR" id="PIRNR000099"/>
    </source>
</evidence>
<dbReference type="GO" id="GO:0000105">
    <property type="term" value="P:L-histidine biosynthetic process"/>
    <property type="evidence" value="ECO:0007669"/>
    <property type="project" value="UniProtKB-UniRule"/>
</dbReference>
<comment type="similarity">
    <text evidence="1 5 6 11">Belongs to the histidinol dehydrogenase family.</text>
</comment>
<dbReference type="HAMAP" id="MF_01024">
    <property type="entry name" value="HisD"/>
    <property type="match status" value="1"/>
</dbReference>
<gene>
    <name evidence="5" type="primary">hisD</name>
    <name evidence="12" type="ORF">Cflav_PD0119</name>
</gene>
<dbReference type="PANTHER" id="PTHR21256:SF2">
    <property type="entry name" value="HISTIDINE BIOSYNTHESIS TRIFUNCTIONAL PROTEIN"/>
    <property type="match status" value="1"/>
</dbReference>
<dbReference type="AlphaFoldDB" id="B9XSU7"/>
<dbReference type="RefSeq" id="WP_007418880.1">
    <property type="nucleotide sequence ID" value="NZ_ABOX02000087.1"/>
</dbReference>
<dbReference type="Gene3D" id="3.40.50.1980">
    <property type="entry name" value="Nitrogenase molybdenum iron protein domain"/>
    <property type="match status" value="2"/>
</dbReference>
<dbReference type="PRINTS" id="PR00083">
    <property type="entry name" value="HOLDHDRGNASE"/>
</dbReference>
<comment type="caution">
    <text evidence="12">The sequence shown here is derived from an EMBL/GenBank/DDBJ whole genome shotgun (WGS) entry which is preliminary data.</text>
</comment>
<dbReference type="CDD" id="cd06572">
    <property type="entry name" value="Histidinol_dh"/>
    <property type="match status" value="1"/>
</dbReference>
<feature type="binding site" evidence="5 10">
    <location>
        <position position="259"/>
    </location>
    <ligand>
        <name>Zn(2+)</name>
        <dbReference type="ChEBI" id="CHEBI:29105"/>
    </ligand>
</feature>
<keyword evidence="5" id="KW-0028">Amino-acid biosynthesis</keyword>
<evidence type="ECO:0000313" key="12">
    <source>
        <dbReference type="EMBL" id="EEF57084.1"/>
    </source>
</evidence>
<dbReference type="SUPFAM" id="SSF53720">
    <property type="entry name" value="ALDH-like"/>
    <property type="match status" value="1"/>
</dbReference>
<evidence type="ECO:0000256" key="7">
    <source>
        <dbReference type="PIRSR" id="PIRSR000099-1"/>
    </source>
</evidence>
<keyword evidence="5 8" id="KW-0520">NAD</keyword>
<dbReference type="GO" id="GO:0005829">
    <property type="term" value="C:cytosol"/>
    <property type="evidence" value="ECO:0007669"/>
    <property type="project" value="TreeGrafter"/>
</dbReference>
<feature type="binding site" evidence="5 10">
    <location>
        <position position="262"/>
    </location>
    <ligand>
        <name>Zn(2+)</name>
        <dbReference type="ChEBI" id="CHEBI:29105"/>
    </ligand>
</feature>
<feature type="binding site" evidence="5 9">
    <location>
        <position position="237"/>
    </location>
    <ligand>
        <name>substrate</name>
    </ligand>
</feature>
<feature type="binding site" evidence="5 8">
    <location>
        <position position="129"/>
    </location>
    <ligand>
        <name>NAD(+)</name>
        <dbReference type="ChEBI" id="CHEBI:57540"/>
    </ligand>
</feature>
<dbReference type="FunFam" id="3.40.50.1980:FF:000001">
    <property type="entry name" value="Histidinol dehydrogenase"/>
    <property type="match status" value="1"/>
</dbReference>
<dbReference type="EC" id="1.1.1.23" evidence="5"/>
<comment type="function">
    <text evidence="5">Catalyzes the sequential NAD-dependent oxidations of L-histidinol to L-histidinaldehyde and then to L-histidine.</text>
</comment>
<feature type="binding site" evidence="5 9">
    <location>
        <position position="329"/>
    </location>
    <ligand>
        <name>substrate</name>
    </ligand>
</feature>
<feature type="binding site" evidence="5 9">
    <location>
        <position position="259"/>
    </location>
    <ligand>
        <name>substrate</name>
    </ligand>
</feature>
<dbReference type="GO" id="GO:0051287">
    <property type="term" value="F:NAD binding"/>
    <property type="evidence" value="ECO:0007669"/>
    <property type="project" value="InterPro"/>
</dbReference>
<keyword evidence="3 5" id="KW-0862">Zinc</keyword>
<feature type="active site" description="Proton acceptor" evidence="5 7">
    <location>
        <position position="328"/>
    </location>
</feature>
<dbReference type="InterPro" id="IPR012131">
    <property type="entry name" value="Hstdl_DH"/>
</dbReference>
<feature type="binding site" evidence="5 9">
    <location>
        <position position="262"/>
    </location>
    <ligand>
        <name>substrate</name>
    </ligand>
</feature>
<dbReference type="STRING" id="320771.Cflav_PD0119"/>
<feature type="binding site" evidence="5 10">
    <location>
        <position position="362"/>
    </location>
    <ligand>
        <name>Zn(2+)</name>
        <dbReference type="ChEBI" id="CHEBI:29105"/>
    </ligand>
</feature>
<evidence type="ECO:0000256" key="2">
    <source>
        <dbReference type="ARBA" id="ARBA00022723"/>
    </source>
</evidence>
<keyword evidence="4 5" id="KW-0560">Oxidoreductase</keyword>
<feature type="binding site" evidence="5 9">
    <location>
        <position position="421"/>
    </location>
    <ligand>
        <name>substrate</name>
    </ligand>
</feature>
<dbReference type="Pfam" id="PF00815">
    <property type="entry name" value="Histidinol_dh"/>
    <property type="match status" value="1"/>
</dbReference>
<comment type="catalytic activity">
    <reaction evidence="5">
        <text>L-histidinol + 2 NAD(+) + H2O = L-histidine + 2 NADH + 3 H(+)</text>
        <dbReference type="Rhea" id="RHEA:20641"/>
        <dbReference type="ChEBI" id="CHEBI:15377"/>
        <dbReference type="ChEBI" id="CHEBI:15378"/>
        <dbReference type="ChEBI" id="CHEBI:57540"/>
        <dbReference type="ChEBI" id="CHEBI:57595"/>
        <dbReference type="ChEBI" id="CHEBI:57699"/>
        <dbReference type="ChEBI" id="CHEBI:57945"/>
        <dbReference type="EC" id="1.1.1.23"/>
    </reaction>
</comment>
<dbReference type="GO" id="GO:0004399">
    <property type="term" value="F:histidinol dehydrogenase activity"/>
    <property type="evidence" value="ECO:0007669"/>
    <property type="project" value="UniProtKB-UniRule"/>
</dbReference>
<dbReference type="Gene3D" id="1.20.5.1300">
    <property type="match status" value="1"/>
</dbReference>
<feature type="active site" description="Proton acceptor" evidence="5 7">
    <location>
        <position position="329"/>
    </location>
</feature>
<evidence type="ECO:0000256" key="1">
    <source>
        <dbReference type="ARBA" id="ARBA00010178"/>
    </source>
</evidence>
<evidence type="ECO:0000256" key="4">
    <source>
        <dbReference type="ARBA" id="ARBA00023002"/>
    </source>
</evidence>
<protein>
    <recommendedName>
        <fullName evidence="5">Histidinol dehydrogenase</fullName>
        <shortName evidence="5">HDH</shortName>
        <ecNumber evidence="5">1.1.1.23</ecNumber>
    </recommendedName>
</protein>
<sequence length="442" mass="47420">MNVIRHTDANFTERLQQLAAPSSLFDPVIEERARAIVEDVKIRGDAALLELTERFDRAKLTVEQLTVTQAEFLSAAFKADDSLRAAVASASKNIEAFSKKALRKNWSAKNAHGAKVGEKFDPFQRVGIYIPGGTAPLMSTALMTITLARVAGCKEIVVCTPCGPTGEINPGLLYAARLAGATEVYRLGGAQAIAAMAYGTATIKRVQKIFGPGNPYVVAAKRLLFGQVAIDLLPGPSEVLVLADETANSKFATADLLAQAEHGSGHERVWLVTTSGKLLKEVEKEIGLQLPKLSRRDFIQKDLEKNGWLILVKNLDEAIKLTNQLAPEHCEIMARGASKVAEKIVTAGAIFLGSYSPTALGDYVAGPSHTLPTGGAGASFAGLTVDQFQRRTSVVEYDRTSLKKGLTALQKFADVEGLDAHKRSAEIRVEGAKAKTKAGRKI</sequence>
<dbReference type="EMBL" id="ABOX02000087">
    <property type="protein sequence ID" value="EEF57084.1"/>
    <property type="molecule type" value="Genomic_DNA"/>
</dbReference>
<evidence type="ECO:0000256" key="10">
    <source>
        <dbReference type="PIRSR" id="PIRSR000099-4"/>
    </source>
</evidence>
<feature type="binding site" evidence="5 8">
    <location>
        <position position="191"/>
    </location>
    <ligand>
        <name>NAD(+)</name>
        <dbReference type="ChEBI" id="CHEBI:57540"/>
    </ligand>
</feature>
<organism evidence="12 13">
    <name type="scientific">Pedosphaera parvula (strain Ellin514)</name>
    <dbReference type="NCBI Taxonomy" id="320771"/>
    <lineage>
        <taxon>Bacteria</taxon>
        <taxon>Pseudomonadati</taxon>
        <taxon>Verrucomicrobiota</taxon>
        <taxon>Pedosphaerae</taxon>
        <taxon>Pedosphaerales</taxon>
        <taxon>Pedosphaeraceae</taxon>
        <taxon>Pedosphaera</taxon>
    </lineage>
</organism>
<evidence type="ECO:0000256" key="3">
    <source>
        <dbReference type="ARBA" id="ARBA00022833"/>
    </source>
</evidence>
<keyword evidence="13" id="KW-1185">Reference proteome</keyword>
<dbReference type="InterPro" id="IPR022695">
    <property type="entry name" value="Histidinol_DH_monofunct"/>
</dbReference>
<dbReference type="Proteomes" id="UP000003688">
    <property type="component" value="Unassembled WGS sequence"/>
</dbReference>
<accession>B9XSU7</accession>
<dbReference type="NCBIfam" id="TIGR00069">
    <property type="entry name" value="hisD"/>
    <property type="match status" value="1"/>
</dbReference>
<reference evidence="12 13" key="1">
    <citation type="journal article" date="2011" name="J. Bacteriol.">
        <title>Genome sequence of 'Pedosphaera parvula' Ellin514, an aerobic Verrucomicrobial isolate from pasture soil.</title>
        <authorList>
            <person name="Kant R."/>
            <person name="van Passel M.W."/>
            <person name="Sangwan P."/>
            <person name="Palva A."/>
            <person name="Lucas S."/>
            <person name="Copeland A."/>
            <person name="Lapidus A."/>
            <person name="Glavina Del Rio T."/>
            <person name="Dalin E."/>
            <person name="Tice H."/>
            <person name="Bruce D."/>
            <person name="Goodwin L."/>
            <person name="Pitluck S."/>
            <person name="Chertkov O."/>
            <person name="Larimer F.W."/>
            <person name="Land M.L."/>
            <person name="Hauser L."/>
            <person name="Brettin T.S."/>
            <person name="Detter J.C."/>
            <person name="Han S."/>
            <person name="de Vos W.M."/>
            <person name="Janssen P.H."/>
            <person name="Smidt H."/>
        </authorList>
    </citation>
    <scope>NUCLEOTIDE SEQUENCE [LARGE SCALE GENOMIC DNA]</scope>
    <source>
        <strain evidence="12 13">Ellin514</strain>
    </source>
</reference>
<dbReference type="PIRSF" id="PIRSF000099">
    <property type="entry name" value="Histidinol_dh"/>
    <property type="match status" value="1"/>
</dbReference>
<dbReference type="InterPro" id="IPR001692">
    <property type="entry name" value="Histidinol_DH_CS"/>
</dbReference>
<name>B9XSU7_PEDPL</name>
<dbReference type="PANTHER" id="PTHR21256">
    <property type="entry name" value="HISTIDINOL DEHYDROGENASE HDH"/>
    <property type="match status" value="1"/>
</dbReference>
<dbReference type="UniPathway" id="UPA00031">
    <property type="reaction ID" value="UER00014"/>
</dbReference>
<evidence type="ECO:0000256" key="11">
    <source>
        <dbReference type="RuleBase" id="RU004175"/>
    </source>
</evidence>
<feature type="binding site" evidence="5 9">
    <location>
        <position position="362"/>
    </location>
    <ligand>
        <name>substrate</name>
    </ligand>
</feature>
<keyword evidence="2 5" id="KW-0479">Metal-binding</keyword>
<feature type="binding site" evidence="5 8">
    <location>
        <position position="214"/>
    </location>
    <ligand>
        <name>NAD(+)</name>
        <dbReference type="ChEBI" id="CHEBI:57540"/>
    </ligand>
</feature>
<evidence type="ECO:0000256" key="5">
    <source>
        <dbReference type="HAMAP-Rule" id="MF_01024"/>
    </source>
</evidence>
<feature type="binding site" evidence="5 9">
    <location>
        <position position="416"/>
    </location>
    <ligand>
        <name>substrate</name>
    </ligand>
</feature>
<dbReference type="PROSITE" id="PS00611">
    <property type="entry name" value="HISOL_DEHYDROGENASE"/>
    <property type="match status" value="1"/>
</dbReference>
<comment type="cofactor">
    <cofactor evidence="5 10">
        <name>Zn(2+)</name>
        <dbReference type="ChEBI" id="CHEBI:29105"/>
    </cofactor>
    <text evidence="5 10">Binds 1 zinc ion per subunit.</text>
</comment>
<keyword evidence="5" id="KW-0368">Histidine biosynthesis</keyword>
<dbReference type="OrthoDB" id="9805269at2"/>
<comment type="pathway">
    <text evidence="5">Amino-acid biosynthesis; L-histidine biosynthesis; L-histidine from 5-phospho-alpha-D-ribose 1-diphosphate: step 9/9.</text>
</comment>
<dbReference type="InterPro" id="IPR016161">
    <property type="entry name" value="Ald_DH/histidinol_DH"/>
</dbReference>
<dbReference type="FunFam" id="3.40.50.1980:FF:000026">
    <property type="entry name" value="Histidinol dehydrogenase"/>
    <property type="match status" value="1"/>
</dbReference>
<proteinExistence type="inferred from homology"/>
<evidence type="ECO:0000256" key="8">
    <source>
        <dbReference type="PIRSR" id="PIRSR000099-2"/>
    </source>
</evidence>
<evidence type="ECO:0000256" key="9">
    <source>
        <dbReference type="PIRSR" id="PIRSR000099-3"/>
    </source>
</evidence>
<evidence type="ECO:0000313" key="13">
    <source>
        <dbReference type="Proteomes" id="UP000003688"/>
    </source>
</evidence>